<protein>
    <submittedName>
        <fullName evidence="2">Gelatinase b</fullName>
    </submittedName>
</protein>
<keyword evidence="3" id="KW-1185">Reference proteome</keyword>
<evidence type="ECO:0000256" key="1">
    <source>
        <dbReference type="SAM" id="SignalP"/>
    </source>
</evidence>
<dbReference type="OrthoDB" id="4578803at2759"/>
<dbReference type="EMBL" id="JAADJG010000472">
    <property type="protein sequence ID" value="KAF4446185.1"/>
    <property type="molecule type" value="Genomic_DNA"/>
</dbReference>
<feature type="signal peptide" evidence="1">
    <location>
        <begin position="1"/>
        <end position="18"/>
    </location>
</feature>
<accession>A0A8H4K7M5</accession>
<organism evidence="2 3">
    <name type="scientific">Fusarium austroafricanum</name>
    <dbReference type="NCBI Taxonomy" id="2364996"/>
    <lineage>
        <taxon>Eukaryota</taxon>
        <taxon>Fungi</taxon>
        <taxon>Dikarya</taxon>
        <taxon>Ascomycota</taxon>
        <taxon>Pezizomycotina</taxon>
        <taxon>Sordariomycetes</taxon>
        <taxon>Hypocreomycetidae</taxon>
        <taxon>Hypocreales</taxon>
        <taxon>Nectriaceae</taxon>
        <taxon>Fusarium</taxon>
        <taxon>Fusarium concolor species complex</taxon>
    </lineage>
</organism>
<proteinExistence type="predicted"/>
<evidence type="ECO:0000313" key="2">
    <source>
        <dbReference type="EMBL" id="KAF4446185.1"/>
    </source>
</evidence>
<gene>
    <name evidence="2" type="ORF">F53441_10161</name>
</gene>
<name>A0A8H4K7M5_9HYPO</name>
<dbReference type="Proteomes" id="UP000605986">
    <property type="component" value="Unassembled WGS sequence"/>
</dbReference>
<sequence>MWSLYILTALLSISPTTAKKSAKPCPTVTSTRTLCSTCVVPACLAIETISSQRGCPAKVPTTRVSFPCSKSQCPEGCATSYAYASAYGGPTMTQKPACPTVTKTSTICSTCIRPMCITLSTVSSVCGCPDKAATTTVGFPCGKKCPGGCGTGYVPPTVTPNCKKGADDD</sequence>
<keyword evidence="1" id="KW-0732">Signal</keyword>
<feature type="chain" id="PRO_5034637702" evidence="1">
    <location>
        <begin position="19"/>
        <end position="169"/>
    </location>
</feature>
<comment type="caution">
    <text evidence="2">The sequence shown here is derived from an EMBL/GenBank/DDBJ whole genome shotgun (WGS) entry which is preliminary data.</text>
</comment>
<reference evidence="2" key="1">
    <citation type="submission" date="2020-01" db="EMBL/GenBank/DDBJ databases">
        <title>Identification and distribution of gene clusters putatively required for synthesis of sphingolipid metabolism inhibitors in phylogenetically diverse species of the filamentous fungus Fusarium.</title>
        <authorList>
            <person name="Kim H.-S."/>
            <person name="Busman M."/>
            <person name="Brown D.W."/>
            <person name="Divon H."/>
            <person name="Uhlig S."/>
            <person name="Proctor R.H."/>
        </authorList>
    </citation>
    <scope>NUCLEOTIDE SEQUENCE</scope>
    <source>
        <strain evidence="2">NRRL 53441</strain>
    </source>
</reference>
<dbReference type="AlphaFoldDB" id="A0A8H4K7M5"/>
<evidence type="ECO:0000313" key="3">
    <source>
        <dbReference type="Proteomes" id="UP000605986"/>
    </source>
</evidence>